<comment type="catalytic activity">
    <reaction evidence="4">
        <text>hydrogencarbonate + H(+) = CO2 + H2O</text>
        <dbReference type="Rhea" id="RHEA:10748"/>
        <dbReference type="ChEBI" id="CHEBI:15377"/>
        <dbReference type="ChEBI" id="CHEBI:15378"/>
        <dbReference type="ChEBI" id="CHEBI:16526"/>
        <dbReference type="ChEBI" id="CHEBI:17544"/>
        <dbReference type="EC" id="4.2.1.1"/>
    </reaction>
</comment>
<dbReference type="InterPro" id="IPR001148">
    <property type="entry name" value="CA_dom"/>
</dbReference>
<dbReference type="PANTHER" id="PTHR18952:SF236">
    <property type="entry name" value="ALPHA CARBONIC ANHYDRASE 1, CHLOROPLASTIC"/>
    <property type="match status" value="1"/>
</dbReference>
<accession>A0A2I0IZD5</accession>
<gene>
    <name evidence="6" type="ORF">CRG98_030272</name>
</gene>
<dbReference type="GO" id="GO:0008270">
    <property type="term" value="F:zinc ion binding"/>
    <property type="evidence" value="ECO:0007669"/>
    <property type="project" value="InterPro"/>
</dbReference>
<evidence type="ECO:0000256" key="2">
    <source>
        <dbReference type="ARBA" id="ARBA00004470"/>
    </source>
</evidence>
<comment type="similarity">
    <text evidence="3">Belongs to the alpha-class carbonic anhydrase family.</text>
</comment>
<comment type="subcellular location">
    <subcellularLocation>
        <location evidence="2">Plastid</location>
        <location evidence="2">Chloroplast stroma</location>
    </subcellularLocation>
</comment>
<feature type="domain" description="Alpha-carbonic anhydrase" evidence="5">
    <location>
        <begin position="1"/>
        <end position="181"/>
    </location>
</feature>
<reference evidence="6 7" key="1">
    <citation type="submission" date="2017-11" db="EMBL/GenBank/DDBJ databases">
        <title>De-novo sequencing of pomegranate (Punica granatum L.) genome.</title>
        <authorList>
            <person name="Akparov Z."/>
            <person name="Amiraslanov A."/>
            <person name="Hajiyeva S."/>
            <person name="Abbasov M."/>
            <person name="Kaur K."/>
            <person name="Hamwieh A."/>
            <person name="Solovyev V."/>
            <person name="Salamov A."/>
            <person name="Braich B."/>
            <person name="Kosarev P."/>
            <person name="Mahmoud A."/>
            <person name="Hajiyev E."/>
            <person name="Babayeva S."/>
            <person name="Izzatullayeva V."/>
            <person name="Mammadov A."/>
            <person name="Mammadov A."/>
            <person name="Sharifova S."/>
            <person name="Ojaghi J."/>
            <person name="Eynullazada K."/>
            <person name="Bayramov B."/>
            <person name="Abdulazimova A."/>
            <person name="Shahmuradov I."/>
        </authorList>
    </citation>
    <scope>NUCLEOTIDE SEQUENCE [LARGE SCALE GENOMIC DNA]</scope>
    <source>
        <strain evidence="7">cv. AG2017</strain>
        <tissue evidence="6">Leaf</tissue>
    </source>
</reference>
<dbReference type="Proteomes" id="UP000233551">
    <property type="component" value="Unassembled WGS sequence"/>
</dbReference>
<dbReference type="CDD" id="cd03124">
    <property type="entry name" value="alpha_CA_prokaryotic_like"/>
    <property type="match status" value="1"/>
</dbReference>
<evidence type="ECO:0000256" key="4">
    <source>
        <dbReference type="ARBA" id="ARBA00048348"/>
    </source>
</evidence>
<evidence type="ECO:0000313" key="6">
    <source>
        <dbReference type="EMBL" id="PKI49344.1"/>
    </source>
</evidence>
<dbReference type="InterPro" id="IPR023561">
    <property type="entry name" value="Carbonic_anhydrase_a-class"/>
</dbReference>
<dbReference type="PANTHER" id="PTHR18952">
    <property type="entry name" value="CARBONIC ANHYDRASE"/>
    <property type="match status" value="1"/>
</dbReference>
<dbReference type="Gene3D" id="3.10.200.10">
    <property type="entry name" value="Alpha carbonic anhydrase"/>
    <property type="match status" value="2"/>
</dbReference>
<comment type="function">
    <text evidence="1">Reversible hydration of carbon dioxide.</text>
</comment>
<keyword evidence="7" id="KW-1185">Reference proteome</keyword>
<evidence type="ECO:0000313" key="7">
    <source>
        <dbReference type="Proteomes" id="UP000233551"/>
    </source>
</evidence>
<evidence type="ECO:0000259" key="5">
    <source>
        <dbReference type="PROSITE" id="PS51144"/>
    </source>
</evidence>
<dbReference type="AlphaFoldDB" id="A0A2I0IZD5"/>
<organism evidence="6 7">
    <name type="scientific">Punica granatum</name>
    <name type="common">Pomegranate</name>
    <dbReference type="NCBI Taxonomy" id="22663"/>
    <lineage>
        <taxon>Eukaryota</taxon>
        <taxon>Viridiplantae</taxon>
        <taxon>Streptophyta</taxon>
        <taxon>Embryophyta</taxon>
        <taxon>Tracheophyta</taxon>
        <taxon>Spermatophyta</taxon>
        <taxon>Magnoliopsida</taxon>
        <taxon>eudicotyledons</taxon>
        <taxon>Gunneridae</taxon>
        <taxon>Pentapetalae</taxon>
        <taxon>rosids</taxon>
        <taxon>malvids</taxon>
        <taxon>Myrtales</taxon>
        <taxon>Lythraceae</taxon>
        <taxon>Punica</taxon>
    </lineage>
</organism>
<sequence>MHLLHQTNDGSIAVAAVLYNYGEPDPILQKIDKVLVQLGQESSGLGKESHIALGLFNPKDIISSTSKYYRYIGSTTTPPCIENVIWSILGESQVKRMRVHARVRIHTTPDPICPSAIKSAHRVSFPPCLSTKDEFGLRSIVEVRTISEEQVQTLRAPLNSDSKSNCRPVQPLNGRQIELYEAL</sequence>
<dbReference type="SUPFAM" id="SSF51069">
    <property type="entry name" value="Carbonic anhydrase"/>
    <property type="match status" value="2"/>
</dbReference>
<evidence type="ECO:0000256" key="1">
    <source>
        <dbReference type="ARBA" id="ARBA00002904"/>
    </source>
</evidence>
<dbReference type="GO" id="GO:0006730">
    <property type="term" value="P:one-carbon metabolic process"/>
    <property type="evidence" value="ECO:0007669"/>
    <property type="project" value="TreeGrafter"/>
</dbReference>
<evidence type="ECO:0000256" key="3">
    <source>
        <dbReference type="ARBA" id="ARBA00006365"/>
    </source>
</evidence>
<comment type="caution">
    <text evidence="6">The sequence shown here is derived from an EMBL/GenBank/DDBJ whole genome shotgun (WGS) entry which is preliminary data.</text>
</comment>
<proteinExistence type="inferred from homology"/>
<name>A0A2I0IZD5_PUNGR</name>
<dbReference type="Pfam" id="PF00194">
    <property type="entry name" value="Carb_anhydrase"/>
    <property type="match status" value="1"/>
</dbReference>
<dbReference type="PROSITE" id="PS51144">
    <property type="entry name" value="ALPHA_CA_2"/>
    <property type="match status" value="1"/>
</dbReference>
<dbReference type="GO" id="GO:0004089">
    <property type="term" value="F:carbonate dehydratase activity"/>
    <property type="evidence" value="ECO:0007669"/>
    <property type="project" value="UniProtKB-EC"/>
</dbReference>
<dbReference type="STRING" id="22663.A0A2I0IZD5"/>
<protein>
    <recommendedName>
        <fullName evidence="5">Alpha-carbonic anhydrase domain-containing protein</fullName>
    </recommendedName>
</protein>
<dbReference type="InterPro" id="IPR041891">
    <property type="entry name" value="Alpha_CA_prokaryot-like"/>
</dbReference>
<dbReference type="InterPro" id="IPR036398">
    <property type="entry name" value="CA_dom_sf"/>
</dbReference>
<dbReference type="EMBL" id="PGOL01002250">
    <property type="protein sequence ID" value="PKI49344.1"/>
    <property type="molecule type" value="Genomic_DNA"/>
</dbReference>
<dbReference type="GO" id="GO:0009570">
    <property type="term" value="C:chloroplast stroma"/>
    <property type="evidence" value="ECO:0007669"/>
    <property type="project" value="UniProtKB-SubCell"/>
</dbReference>